<dbReference type="Pfam" id="PF00134">
    <property type="entry name" value="Cyclin_N"/>
    <property type="match status" value="1"/>
</dbReference>
<feature type="compositionally biased region" description="Low complexity" evidence="2">
    <location>
        <begin position="566"/>
        <end position="582"/>
    </location>
</feature>
<dbReference type="PANTHER" id="PTHR15615:SF108">
    <property type="entry name" value="PROTEIN CNPPD1"/>
    <property type="match status" value="1"/>
</dbReference>
<feature type="compositionally biased region" description="Polar residues" evidence="2">
    <location>
        <begin position="15"/>
        <end position="27"/>
    </location>
</feature>
<evidence type="ECO:0000256" key="1">
    <source>
        <dbReference type="RuleBase" id="RU000383"/>
    </source>
</evidence>
<dbReference type="EMBL" id="JASNQZ010000007">
    <property type="protein sequence ID" value="KAL0954391.1"/>
    <property type="molecule type" value="Genomic_DNA"/>
</dbReference>
<dbReference type="Gene3D" id="1.10.472.10">
    <property type="entry name" value="Cyclin-like"/>
    <property type="match status" value="1"/>
</dbReference>
<protein>
    <recommendedName>
        <fullName evidence="3">Cyclin-like domain-containing protein</fullName>
    </recommendedName>
</protein>
<organism evidence="4 5">
    <name type="scientific">Hohenbuehelia grisea</name>
    <dbReference type="NCBI Taxonomy" id="104357"/>
    <lineage>
        <taxon>Eukaryota</taxon>
        <taxon>Fungi</taxon>
        <taxon>Dikarya</taxon>
        <taxon>Basidiomycota</taxon>
        <taxon>Agaricomycotina</taxon>
        <taxon>Agaricomycetes</taxon>
        <taxon>Agaricomycetidae</taxon>
        <taxon>Agaricales</taxon>
        <taxon>Pleurotineae</taxon>
        <taxon>Pleurotaceae</taxon>
        <taxon>Hohenbuehelia</taxon>
    </lineage>
</organism>
<keyword evidence="1" id="KW-0195">Cyclin</keyword>
<dbReference type="InterPro" id="IPR013763">
    <property type="entry name" value="Cyclin-like_dom"/>
</dbReference>
<feature type="region of interest" description="Disordered" evidence="2">
    <location>
        <begin position="211"/>
        <end position="233"/>
    </location>
</feature>
<comment type="caution">
    <text evidence="4">The sequence shown here is derived from an EMBL/GenBank/DDBJ whole genome shotgun (WGS) entry which is preliminary data.</text>
</comment>
<proteinExistence type="inferred from homology"/>
<dbReference type="SUPFAM" id="SSF47954">
    <property type="entry name" value="Cyclin-like"/>
    <property type="match status" value="1"/>
</dbReference>
<dbReference type="CDD" id="cd20557">
    <property type="entry name" value="CYCLIN_ScPCL1-like"/>
    <property type="match status" value="1"/>
</dbReference>
<feature type="domain" description="Cyclin-like" evidence="3">
    <location>
        <begin position="383"/>
        <end position="468"/>
    </location>
</feature>
<feature type="compositionally biased region" description="Low complexity" evidence="2">
    <location>
        <begin position="223"/>
        <end position="233"/>
    </location>
</feature>
<accession>A0ABR3JF98</accession>
<name>A0ABR3JF98_9AGAR</name>
<dbReference type="PANTHER" id="PTHR15615">
    <property type="match status" value="1"/>
</dbReference>
<comment type="similarity">
    <text evidence="1">Belongs to the cyclin family.</text>
</comment>
<keyword evidence="5" id="KW-1185">Reference proteome</keyword>
<dbReference type="InterPro" id="IPR013922">
    <property type="entry name" value="Cyclin_PHO80-like"/>
</dbReference>
<dbReference type="SMART" id="SM00385">
    <property type="entry name" value="CYCLIN"/>
    <property type="match status" value="1"/>
</dbReference>
<reference evidence="5" key="1">
    <citation type="submission" date="2024-06" db="EMBL/GenBank/DDBJ databases">
        <title>Multi-omics analyses provide insights into the biosynthesis of the anticancer antibiotic pleurotin in Hohenbuehelia grisea.</title>
        <authorList>
            <person name="Weaver J.A."/>
            <person name="Alberti F."/>
        </authorList>
    </citation>
    <scope>NUCLEOTIDE SEQUENCE [LARGE SCALE GENOMIC DNA]</scope>
    <source>
        <strain evidence="5">T-177</strain>
    </source>
</reference>
<feature type="region of interest" description="Disordered" evidence="2">
    <location>
        <begin position="564"/>
        <end position="589"/>
    </location>
</feature>
<feature type="region of interest" description="Disordered" evidence="2">
    <location>
        <begin position="1"/>
        <end position="41"/>
    </location>
</feature>
<dbReference type="InterPro" id="IPR006671">
    <property type="entry name" value="Cyclin_N"/>
</dbReference>
<sequence length="632" mass="70720">MESTLGPAKGVEAQSDVTDIGSDQNSDSPEPPSKPEPPIFVRDFQQEVPQGTVTARPNPYAALAEVRWRLFQRKQSMPPGSLRIVQQLGWLTPEEQESLTEEDLDAAKSHRERTRLEYIPSVPVAKTLQRLSQDSALTLHQHDLAQEYEDSAQRVISRDGDSFQSDVTRQICAAKNRHHNQMRLLQWQETQALVLQGNQKVAKGGLKRATQVQNQTLPKDKTGSSPTEKTTTTALSSQMSFCLRRVPRLLGLDQPFKDKRQMCLLRPGESWLGKERERRTGKGRMGSEAQEPNELVSGKAVVFNHLQLATLISYELSSNLLGRAPQAVMIIMEPKPEQDLFYGQEETCSLVTRFLTHLFECPEYPPSNEYPQSALKPSVMLPYFIVYALHRAKLHTSIPFAALILLLRLKECFPTARGCSGHRLFISALMIASKVICEDSYTNKSWCIVAQGMFNLAEINKMEREMCRYLDWDLKVDNPILGNSEAMVKHDFVGDGPYPTYPVKLVTRRATKVAAPVSVPPRHAILSPIESKPVMLESKPVMPRPIQIHVPLYSSPANHTPSLCYSRSLPPASSSKSPATPKDNSHVSHSVKALLPSSPIPNSLDSSPIPFVKVFRVDMWGDAFCMRSKPEA</sequence>
<evidence type="ECO:0000256" key="2">
    <source>
        <dbReference type="SAM" id="MobiDB-lite"/>
    </source>
</evidence>
<dbReference type="InterPro" id="IPR036915">
    <property type="entry name" value="Cyclin-like_sf"/>
</dbReference>
<evidence type="ECO:0000313" key="4">
    <source>
        <dbReference type="EMBL" id="KAL0954391.1"/>
    </source>
</evidence>
<evidence type="ECO:0000259" key="3">
    <source>
        <dbReference type="SMART" id="SM00385"/>
    </source>
</evidence>
<evidence type="ECO:0000313" key="5">
    <source>
        <dbReference type="Proteomes" id="UP001556367"/>
    </source>
</evidence>
<feature type="compositionally biased region" description="Pro residues" evidence="2">
    <location>
        <begin position="29"/>
        <end position="38"/>
    </location>
</feature>
<dbReference type="Proteomes" id="UP001556367">
    <property type="component" value="Unassembled WGS sequence"/>
</dbReference>
<gene>
    <name evidence="4" type="ORF">HGRIS_003375</name>
</gene>